<sequence>MSSLSSWTSERARVASLSRSRTADDPDLLEARRNLKAARLAEYVERVVAEAPPLTPQQRDRIASLLRGGVAA</sequence>
<dbReference type="AlphaFoldDB" id="A0AA94L072"/>
<evidence type="ECO:0000256" key="1">
    <source>
        <dbReference type="SAM" id="MobiDB-lite"/>
    </source>
</evidence>
<gene>
    <name evidence="2" type="ORF">SAMN04487783_2107</name>
</gene>
<organism evidence="2 3">
    <name type="scientific">Agrococcus baldri</name>
    <dbReference type="NCBI Taxonomy" id="153730"/>
    <lineage>
        <taxon>Bacteria</taxon>
        <taxon>Bacillati</taxon>
        <taxon>Actinomycetota</taxon>
        <taxon>Actinomycetes</taxon>
        <taxon>Micrococcales</taxon>
        <taxon>Microbacteriaceae</taxon>
        <taxon>Agrococcus</taxon>
    </lineage>
</organism>
<feature type="region of interest" description="Disordered" evidence="1">
    <location>
        <begin position="1"/>
        <end position="27"/>
    </location>
</feature>
<accession>A0AA94L072</accession>
<evidence type="ECO:0000313" key="2">
    <source>
        <dbReference type="EMBL" id="SFS15703.1"/>
    </source>
</evidence>
<keyword evidence="3" id="KW-1185">Reference proteome</keyword>
<dbReference type="Proteomes" id="UP000198506">
    <property type="component" value="Unassembled WGS sequence"/>
</dbReference>
<evidence type="ECO:0000313" key="3">
    <source>
        <dbReference type="Proteomes" id="UP000198506"/>
    </source>
</evidence>
<dbReference type="EMBL" id="FOZN01000003">
    <property type="protein sequence ID" value="SFS15703.1"/>
    <property type="molecule type" value="Genomic_DNA"/>
</dbReference>
<comment type="caution">
    <text evidence="2">The sequence shown here is derived from an EMBL/GenBank/DDBJ whole genome shotgun (WGS) entry which is preliminary data.</text>
</comment>
<protein>
    <recommendedName>
        <fullName evidence="4">PhiRv1 phage protein</fullName>
    </recommendedName>
</protein>
<proteinExistence type="predicted"/>
<name>A0AA94L072_9MICO</name>
<evidence type="ECO:0008006" key="4">
    <source>
        <dbReference type="Google" id="ProtNLM"/>
    </source>
</evidence>
<reference evidence="2 3" key="1">
    <citation type="submission" date="2016-10" db="EMBL/GenBank/DDBJ databases">
        <authorList>
            <person name="Varghese N."/>
            <person name="Submissions S."/>
        </authorList>
    </citation>
    <scope>NUCLEOTIDE SEQUENCE [LARGE SCALE GENOMIC DNA]</scope>
    <source>
        <strain evidence="2 3">IAM 15147</strain>
    </source>
</reference>